<dbReference type="OrthoDB" id="9796740at2"/>
<dbReference type="eggNOG" id="COG3951">
    <property type="taxonomic scope" value="Bacteria"/>
</dbReference>
<dbReference type="STRING" id="653733.Selin_1967"/>
<sequence length="151" mass="16594">MIPATVNDMSVVSPHHSKKNENLTDEERGQILRSAQHFESLLVNIMFTTMRKTIADGGLIEKSNAEEIFTSFLDTEFSKTASTSTTGGMGLAGMMYEQLTGEPLKHAPSLGDVSQFDSRLSFGLSGAPERFGASQPLKVNQKMLEDFYLAR</sequence>
<keyword evidence="3" id="KW-0969">Cilium</keyword>
<keyword evidence="3" id="KW-0282">Flagellum</keyword>
<proteinExistence type="predicted"/>
<protein>
    <submittedName>
        <fullName evidence="3">Flagellar protein FlgJ-like protein</fullName>
    </submittedName>
</protein>
<name>E6W2E4_DESIS</name>
<dbReference type="HOGENOM" id="CLU_1728438_0_0_0"/>
<feature type="domain" description="Flagellar protein FlgJ N-terminal" evidence="2">
    <location>
        <begin position="49"/>
        <end position="98"/>
    </location>
</feature>
<evidence type="ECO:0000259" key="2">
    <source>
        <dbReference type="Pfam" id="PF10135"/>
    </source>
</evidence>
<dbReference type="InterPro" id="IPR019301">
    <property type="entry name" value="Flagellar_prot_FlgJ_N"/>
</dbReference>
<feature type="region of interest" description="Disordered" evidence="1">
    <location>
        <begin position="1"/>
        <end position="26"/>
    </location>
</feature>
<dbReference type="RefSeq" id="WP_013506574.1">
    <property type="nucleotide sequence ID" value="NC_014836.1"/>
</dbReference>
<evidence type="ECO:0000313" key="3">
    <source>
        <dbReference type="EMBL" id="ADU66694.1"/>
    </source>
</evidence>
<reference evidence="3 4" key="1">
    <citation type="submission" date="2010-12" db="EMBL/GenBank/DDBJ databases">
        <title>Complete sequence of Desulfurispirillum indicum S5.</title>
        <authorList>
            <consortium name="US DOE Joint Genome Institute"/>
            <person name="Lucas S."/>
            <person name="Copeland A."/>
            <person name="Lapidus A."/>
            <person name="Cheng J.-F."/>
            <person name="Goodwin L."/>
            <person name="Pitluck S."/>
            <person name="Chertkov O."/>
            <person name="Held B."/>
            <person name="Detter J.C."/>
            <person name="Han C."/>
            <person name="Tapia R."/>
            <person name="Land M."/>
            <person name="Hauser L."/>
            <person name="Kyrpides N."/>
            <person name="Ivanova N."/>
            <person name="Mikhailova N."/>
            <person name="Haggblom M."/>
            <person name="Rauschenbach I."/>
            <person name="Bini E."/>
            <person name="Woyke T."/>
        </authorList>
    </citation>
    <scope>NUCLEOTIDE SEQUENCE [LARGE SCALE GENOMIC DNA]</scope>
    <source>
        <strain evidence="4">ATCC BAA-1389 / DSM 22839 / S5</strain>
    </source>
</reference>
<dbReference type="AlphaFoldDB" id="E6W2E4"/>
<organism evidence="3 4">
    <name type="scientific">Desulfurispirillum indicum (strain ATCC BAA-1389 / DSM 22839 / S5)</name>
    <dbReference type="NCBI Taxonomy" id="653733"/>
    <lineage>
        <taxon>Bacteria</taxon>
        <taxon>Pseudomonadati</taxon>
        <taxon>Chrysiogenota</taxon>
        <taxon>Chrysiogenia</taxon>
        <taxon>Chrysiogenales</taxon>
        <taxon>Chrysiogenaceae</taxon>
        <taxon>Desulfurispirillum</taxon>
    </lineage>
</organism>
<dbReference type="KEGG" id="din:Selin_1967"/>
<dbReference type="Proteomes" id="UP000002572">
    <property type="component" value="Chromosome"/>
</dbReference>
<dbReference type="Pfam" id="PF10135">
    <property type="entry name" value="Rod-binding"/>
    <property type="match status" value="1"/>
</dbReference>
<evidence type="ECO:0000313" key="4">
    <source>
        <dbReference type="Proteomes" id="UP000002572"/>
    </source>
</evidence>
<gene>
    <name evidence="3" type="ordered locus">Selin_1967</name>
</gene>
<keyword evidence="4" id="KW-1185">Reference proteome</keyword>
<dbReference type="InParanoid" id="E6W2E4"/>
<dbReference type="EMBL" id="CP002432">
    <property type="protein sequence ID" value="ADU66694.1"/>
    <property type="molecule type" value="Genomic_DNA"/>
</dbReference>
<accession>E6W2E4</accession>
<keyword evidence="3" id="KW-0966">Cell projection</keyword>
<evidence type="ECO:0000256" key="1">
    <source>
        <dbReference type="SAM" id="MobiDB-lite"/>
    </source>
</evidence>